<evidence type="ECO:0000256" key="11">
    <source>
        <dbReference type="ARBA" id="ARBA00023295"/>
    </source>
</evidence>
<evidence type="ECO:0000256" key="1">
    <source>
        <dbReference type="ARBA" id="ARBA00008343"/>
    </source>
</evidence>
<evidence type="ECO:0000256" key="3">
    <source>
        <dbReference type="ARBA" id="ARBA00022723"/>
    </source>
</evidence>
<dbReference type="GO" id="GO:0019104">
    <property type="term" value="F:DNA N-glycosylase activity"/>
    <property type="evidence" value="ECO:0007669"/>
    <property type="project" value="UniProtKB-UniRule"/>
</dbReference>
<dbReference type="GO" id="GO:0003677">
    <property type="term" value="F:DNA binding"/>
    <property type="evidence" value="ECO:0007669"/>
    <property type="project" value="UniProtKB-UniRule"/>
</dbReference>
<dbReference type="GO" id="GO:0051539">
    <property type="term" value="F:4 iron, 4 sulfur cluster binding"/>
    <property type="evidence" value="ECO:0007669"/>
    <property type="project" value="UniProtKB-UniRule"/>
</dbReference>
<evidence type="ECO:0000313" key="14">
    <source>
        <dbReference type="EMBL" id="SFJ61081.1"/>
    </source>
</evidence>
<accession>A0A1I3SU54</accession>
<dbReference type="Gene3D" id="1.10.340.30">
    <property type="entry name" value="Hypothetical protein, domain 2"/>
    <property type="match status" value="1"/>
</dbReference>
<comment type="catalytic activity">
    <reaction evidence="12">
        <text>2'-deoxyribonucleotide-(2'-deoxyribose 5'-phosphate)-2'-deoxyribonucleotide-DNA = a 3'-end 2'-deoxyribonucleotide-(2,3-dehydro-2,3-deoxyribose 5'-phosphate)-DNA + a 5'-end 5'-phospho-2'-deoxyribonucleoside-DNA + H(+)</text>
        <dbReference type="Rhea" id="RHEA:66592"/>
        <dbReference type="Rhea" id="RHEA-COMP:13180"/>
        <dbReference type="Rhea" id="RHEA-COMP:16897"/>
        <dbReference type="Rhea" id="RHEA-COMP:17067"/>
        <dbReference type="ChEBI" id="CHEBI:15378"/>
        <dbReference type="ChEBI" id="CHEBI:136412"/>
        <dbReference type="ChEBI" id="CHEBI:157695"/>
        <dbReference type="ChEBI" id="CHEBI:167181"/>
        <dbReference type="EC" id="4.2.99.18"/>
    </reaction>
</comment>
<comment type="similarity">
    <text evidence="1 12">Belongs to the Nth/MutY family.</text>
</comment>
<evidence type="ECO:0000256" key="6">
    <source>
        <dbReference type="ARBA" id="ARBA00023004"/>
    </source>
</evidence>
<dbReference type="FunFam" id="1.10.340.30:FF:000001">
    <property type="entry name" value="Endonuclease III"/>
    <property type="match status" value="1"/>
</dbReference>
<evidence type="ECO:0000256" key="9">
    <source>
        <dbReference type="ARBA" id="ARBA00023204"/>
    </source>
</evidence>
<dbReference type="InterPro" id="IPR003265">
    <property type="entry name" value="HhH-GPD_domain"/>
</dbReference>
<evidence type="ECO:0000256" key="8">
    <source>
        <dbReference type="ARBA" id="ARBA00023125"/>
    </source>
</evidence>
<comment type="cofactor">
    <cofactor evidence="12">
        <name>[4Fe-4S] cluster</name>
        <dbReference type="ChEBI" id="CHEBI:49883"/>
    </cofactor>
    <text evidence="12">Binds 1 [4Fe-4S] cluster.</text>
</comment>
<keyword evidence="5 12" id="KW-0378">Hydrolase</keyword>
<dbReference type="GO" id="GO:0006285">
    <property type="term" value="P:base-excision repair, AP site formation"/>
    <property type="evidence" value="ECO:0007669"/>
    <property type="project" value="TreeGrafter"/>
</dbReference>
<dbReference type="InterPro" id="IPR023170">
    <property type="entry name" value="HhH_base_excis_C"/>
</dbReference>
<dbReference type="AlphaFoldDB" id="A0A1I3SU54"/>
<dbReference type="STRING" id="1576369.SAMN05421753_12545"/>
<dbReference type="InterPro" id="IPR011257">
    <property type="entry name" value="DNA_glycosylase"/>
</dbReference>
<dbReference type="HAMAP" id="MF_00942">
    <property type="entry name" value="Nth"/>
    <property type="match status" value="1"/>
</dbReference>
<feature type="domain" description="HhH-GPD" evidence="13">
    <location>
        <begin position="44"/>
        <end position="192"/>
    </location>
</feature>
<comment type="function">
    <text evidence="12">DNA repair enzyme that has both DNA N-glycosylase activity and AP-lyase activity. The DNA N-glycosylase activity releases various damaged pyrimidines from DNA by cleaving the N-glycosidic bond, leaving an AP (apurinic/apyrimidinic) site. The AP-lyase activity cleaves the phosphodiester bond 3' to the AP site by a beta-elimination, leaving a 3'-terminal unsaturated sugar and a product with a terminal 5'-phosphate.</text>
</comment>
<dbReference type="Gene3D" id="1.10.1670.10">
    <property type="entry name" value="Helix-hairpin-Helix base-excision DNA repair enzymes (C-terminal)"/>
    <property type="match status" value="1"/>
</dbReference>
<dbReference type="InterPro" id="IPR003651">
    <property type="entry name" value="Endonuclease3_FeS-loop_motif"/>
</dbReference>
<dbReference type="Pfam" id="PF00633">
    <property type="entry name" value="HHH"/>
    <property type="match status" value="1"/>
</dbReference>
<feature type="binding site" evidence="12">
    <location>
        <position position="204"/>
    </location>
    <ligand>
        <name>[4Fe-4S] cluster</name>
        <dbReference type="ChEBI" id="CHEBI:49883"/>
    </ligand>
</feature>
<dbReference type="SUPFAM" id="SSF48150">
    <property type="entry name" value="DNA-glycosylase"/>
    <property type="match status" value="1"/>
</dbReference>
<dbReference type="InterPro" id="IPR004036">
    <property type="entry name" value="Endonuclease-III-like_CS2"/>
</dbReference>
<keyword evidence="7 12" id="KW-0411">Iron-sulfur</keyword>
<dbReference type="PANTHER" id="PTHR10359:SF18">
    <property type="entry name" value="ENDONUCLEASE III"/>
    <property type="match status" value="1"/>
</dbReference>
<evidence type="ECO:0000256" key="10">
    <source>
        <dbReference type="ARBA" id="ARBA00023239"/>
    </source>
</evidence>
<organism evidence="14 15">
    <name type="scientific">Planctomicrobium piriforme</name>
    <dbReference type="NCBI Taxonomy" id="1576369"/>
    <lineage>
        <taxon>Bacteria</taxon>
        <taxon>Pseudomonadati</taxon>
        <taxon>Planctomycetota</taxon>
        <taxon>Planctomycetia</taxon>
        <taxon>Planctomycetales</taxon>
        <taxon>Planctomycetaceae</taxon>
        <taxon>Planctomicrobium</taxon>
    </lineage>
</organism>
<dbReference type="PROSITE" id="PS01155">
    <property type="entry name" value="ENDONUCLEASE_III_2"/>
    <property type="match status" value="1"/>
</dbReference>
<evidence type="ECO:0000256" key="12">
    <source>
        <dbReference type="HAMAP-Rule" id="MF_00942"/>
    </source>
</evidence>
<feature type="binding site" evidence="12">
    <location>
        <position position="201"/>
    </location>
    <ligand>
        <name>[4Fe-4S] cluster</name>
        <dbReference type="ChEBI" id="CHEBI:49883"/>
    </ligand>
</feature>
<protein>
    <recommendedName>
        <fullName evidence="12">Endonuclease III</fullName>
        <ecNumber evidence="12">4.2.99.18</ecNumber>
    </recommendedName>
    <alternativeName>
        <fullName evidence="12">DNA-(apurinic or apyrimidinic site) lyase</fullName>
    </alternativeName>
</protein>
<evidence type="ECO:0000256" key="2">
    <source>
        <dbReference type="ARBA" id="ARBA00022485"/>
    </source>
</evidence>
<dbReference type="PIRSF" id="PIRSF001435">
    <property type="entry name" value="Nth"/>
    <property type="match status" value="1"/>
</dbReference>
<dbReference type="RefSeq" id="WP_092056825.1">
    <property type="nucleotide sequence ID" value="NZ_FOQD01000025.1"/>
</dbReference>
<keyword evidence="15" id="KW-1185">Reference proteome</keyword>
<dbReference type="SMART" id="SM00525">
    <property type="entry name" value="FES"/>
    <property type="match status" value="1"/>
</dbReference>
<dbReference type="OrthoDB" id="9800977at2"/>
<name>A0A1I3SU54_9PLAN</name>
<keyword evidence="10 12" id="KW-0456">Lyase</keyword>
<evidence type="ECO:0000256" key="4">
    <source>
        <dbReference type="ARBA" id="ARBA00022763"/>
    </source>
</evidence>
<feature type="binding site" evidence="12">
    <location>
        <position position="194"/>
    </location>
    <ligand>
        <name>[4Fe-4S] cluster</name>
        <dbReference type="ChEBI" id="CHEBI:49883"/>
    </ligand>
</feature>
<reference evidence="15" key="1">
    <citation type="submission" date="2016-10" db="EMBL/GenBank/DDBJ databases">
        <authorList>
            <person name="Varghese N."/>
            <person name="Submissions S."/>
        </authorList>
    </citation>
    <scope>NUCLEOTIDE SEQUENCE [LARGE SCALE GENOMIC DNA]</scope>
    <source>
        <strain evidence="15">DSM 26348</strain>
    </source>
</reference>
<dbReference type="FunFam" id="1.10.1670.10:FF:000001">
    <property type="entry name" value="Endonuclease III"/>
    <property type="match status" value="1"/>
</dbReference>
<dbReference type="Proteomes" id="UP000199518">
    <property type="component" value="Unassembled WGS sequence"/>
</dbReference>
<dbReference type="GO" id="GO:0140078">
    <property type="term" value="F:class I DNA-(apurinic or apyrimidinic site) endonuclease activity"/>
    <property type="evidence" value="ECO:0007669"/>
    <property type="project" value="UniProtKB-EC"/>
</dbReference>
<evidence type="ECO:0000259" key="13">
    <source>
        <dbReference type="SMART" id="SM00478"/>
    </source>
</evidence>
<evidence type="ECO:0000313" key="15">
    <source>
        <dbReference type="Proteomes" id="UP000199518"/>
    </source>
</evidence>
<dbReference type="NCBIfam" id="TIGR01083">
    <property type="entry name" value="nth"/>
    <property type="match status" value="1"/>
</dbReference>
<dbReference type="SMART" id="SM00478">
    <property type="entry name" value="ENDO3c"/>
    <property type="match status" value="1"/>
</dbReference>
<dbReference type="PANTHER" id="PTHR10359">
    <property type="entry name" value="A/G-SPECIFIC ADENINE GLYCOSYLASE/ENDONUCLEASE III"/>
    <property type="match status" value="1"/>
</dbReference>
<keyword evidence="11 12" id="KW-0326">Glycosidase</keyword>
<keyword evidence="6 12" id="KW-0408">Iron</keyword>
<dbReference type="InterPro" id="IPR005759">
    <property type="entry name" value="Nth"/>
</dbReference>
<gene>
    <name evidence="12" type="primary">nth</name>
    <name evidence="14" type="ORF">SAMN05421753_12545</name>
</gene>
<keyword evidence="2 12" id="KW-0004">4Fe-4S</keyword>
<dbReference type="InterPro" id="IPR004035">
    <property type="entry name" value="Endouclease-III_FeS-bd_BS"/>
</dbReference>
<keyword evidence="14" id="KW-0255">Endonuclease</keyword>
<keyword evidence="4 12" id="KW-0227">DNA damage</keyword>
<feature type="binding site" evidence="12">
    <location>
        <position position="210"/>
    </location>
    <ligand>
        <name>[4Fe-4S] cluster</name>
        <dbReference type="ChEBI" id="CHEBI:49883"/>
    </ligand>
</feature>
<proteinExistence type="inferred from homology"/>
<evidence type="ECO:0000256" key="5">
    <source>
        <dbReference type="ARBA" id="ARBA00022801"/>
    </source>
</evidence>
<evidence type="ECO:0000256" key="7">
    <source>
        <dbReference type="ARBA" id="ARBA00023014"/>
    </source>
</evidence>
<dbReference type="Pfam" id="PF00730">
    <property type="entry name" value="HhH-GPD"/>
    <property type="match status" value="1"/>
</dbReference>
<dbReference type="EMBL" id="FOQD01000025">
    <property type="protein sequence ID" value="SFJ61081.1"/>
    <property type="molecule type" value="Genomic_DNA"/>
</dbReference>
<dbReference type="InterPro" id="IPR000445">
    <property type="entry name" value="HhH_motif"/>
</dbReference>
<dbReference type="PROSITE" id="PS00764">
    <property type="entry name" value="ENDONUCLEASE_III_1"/>
    <property type="match status" value="1"/>
</dbReference>
<dbReference type="GO" id="GO:0046872">
    <property type="term" value="F:metal ion binding"/>
    <property type="evidence" value="ECO:0007669"/>
    <property type="project" value="UniProtKB-KW"/>
</dbReference>
<keyword evidence="14" id="KW-0540">Nuclease</keyword>
<keyword evidence="8 12" id="KW-0238">DNA-binding</keyword>
<dbReference type="EC" id="4.2.99.18" evidence="12"/>
<sequence>MTETIEERRQRAKKILAKLNKAYPDAVCALHHENPFQLVVATILSAQCTDQRVNVVTPALFEKYPTPERLAKAKQADVEKLIQSTGFFRAKAKSLLGLANGLVTEHQGQVPRTLEELVKLPGVGRKTANVVLGVAFGIAVGVVVDTHVKRISSLLGLTHSSNVEVIERDLIALLPQKSWIDYSHQIIHHGRKICIARRPRCRECPLLKLCPRVGLPPLAAAK</sequence>
<keyword evidence="3 12" id="KW-0479">Metal-binding</keyword>
<keyword evidence="9 12" id="KW-0234">DNA repair</keyword>
<dbReference type="CDD" id="cd00056">
    <property type="entry name" value="ENDO3c"/>
    <property type="match status" value="1"/>
</dbReference>